<dbReference type="VEuPathDB" id="FungiDB:BO70DRAFT_381840"/>
<feature type="region of interest" description="Disordered" evidence="1">
    <location>
        <begin position="1"/>
        <end position="51"/>
    </location>
</feature>
<sequence length="492" mass="55559">MLTPIWVRGRRRKRPAEESFNDENPRPIPSGPKGGRPLMSRQAKLDSSQAKTDKRARLLVAKPTKQRKKLSNLESLPVELIEKIFLYSLNVNFARCSLPLIAAISSERIYRALILLAFWDDTSTTAAGTRASETAISRILRPLDYSPLRDADRRQLQDTILRCKWCTVQRLLAQLPDLMNLCIQRHWFGAGIVMAPEQEDALNRFLAQEQDIRTFEGTDPTSTTTTDDDDDDDDDDNPTHYTLTINPLVSITITHHETDQTTTHPILGVLLIPPNLLQGGPLDSEEEGFTSPAHTNYLETLRIASGFNRTALTKPTVTLSRPALQRGIHTALVENNRKALTTLLKIDEYHFRAENTDIDPASAAMIPYTLPAEHFRTAVRVARRDPVFFQILLRASAESVPADDPEITEWAMQQRDAFGAWLLDLMLHLPEQIEAARTNPAEQAVFYLGRANAQRGLARRYLREVLGVEELGSWLEESTFDVSGLWKIPRID</sequence>
<dbReference type="AlphaFoldDB" id="A0A317VD55"/>
<keyword evidence="3" id="KW-1185">Reference proteome</keyword>
<evidence type="ECO:0000256" key="1">
    <source>
        <dbReference type="SAM" id="MobiDB-lite"/>
    </source>
</evidence>
<accession>A0A317VD55</accession>
<evidence type="ECO:0000313" key="2">
    <source>
        <dbReference type="EMBL" id="PWY72303.1"/>
    </source>
</evidence>
<dbReference type="Proteomes" id="UP000247233">
    <property type="component" value="Unassembled WGS sequence"/>
</dbReference>
<name>A0A317VD55_9EURO</name>
<proteinExistence type="predicted"/>
<feature type="compositionally biased region" description="Acidic residues" evidence="1">
    <location>
        <begin position="226"/>
        <end position="236"/>
    </location>
</feature>
<dbReference type="STRING" id="1448321.A0A317VD55"/>
<dbReference type="EMBL" id="MSFL01000026">
    <property type="protein sequence ID" value="PWY72303.1"/>
    <property type="molecule type" value="Genomic_DNA"/>
</dbReference>
<dbReference type="OrthoDB" id="4167490at2759"/>
<organism evidence="2 3">
    <name type="scientific">Aspergillus heteromorphus CBS 117.55</name>
    <dbReference type="NCBI Taxonomy" id="1448321"/>
    <lineage>
        <taxon>Eukaryota</taxon>
        <taxon>Fungi</taxon>
        <taxon>Dikarya</taxon>
        <taxon>Ascomycota</taxon>
        <taxon>Pezizomycotina</taxon>
        <taxon>Eurotiomycetes</taxon>
        <taxon>Eurotiomycetidae</taxon>
        <taxon>Eurotiales</taxon>
        <taxon>Aspergillaceae</taxon>
        <taxon>Aspergillus</taxon>
        <taxon>Aspergillus subgen. Circumdati</taxon>
    </lineage>
</organism>
<protein>
    <submittedName>
        <fullName evidence="2">Uncharacterized protein</fullName>
    </submittedName>
</protein>
<gene>
    <name evidence="2" type="ORF">BO70DRAFT_381840</name>
</gene>
<comment type="caution">
    <text evidence="2">The sequence shown here is derived from an EMBL/GenBank/DDBJ whole genome shotgun (WGS) entry which is preliminary data.</text>
</comment>
<evidence type="ECO:0000313" key="3">
    <source>
        <dbReference type="Proteomes" id="UP000247233"/>
    </source>
</evidence>
<feature type="region of interest" description="Disordered" evidence="1">
    <location>
        <begin position="213"/>
        <end position="239"/>
    </location>
</feature>
<dbReference type="GeneID" id="37067737"/>
<dbReference type="RefSeq" id="XP_025396405.1">
    <property type="nucleotide sequence ID" value="XM_025545500.1"/>
</dbReference>
<reference evidence="2 3" key="1">
    <citation type="submission" date="2016-12" db="EMBL/GenBank/DDBJ databases">
        <title>The genomes of Aspergillus section Nigri reveals drivers in fungal speciation.</title>
        <authorList>
            <consortium name="DOE Joint Genome Institute"/>
            <person name="Vesth T.C."/>
            <person name="Nybo J."/>
            <person name="Theobald S."/>
            <person name="Brandl J."/>
            <person name="Frisvad J.C."/>
            <person name="Nielsen K.F."/>
            <person name="Lyhne E.K."/>
            <person name="Kogle M.E."/>
            <person name="Kuo A."/>
            <person name="Riley R."/>
            <person name="Clum A."/>
            <person name="Nolan M."/>
            <person name="Lipzen A."/>
            <person name="Salamov A."/>
            <person name="Henrissat B."/>
            <person name="Wiebenga A."/>
            <person name="De Vries R.P."/>
            <person name="Grigoriev I.V."/>
            <person name="Mortensen U.H."/>
            <person name="Andersen M.R."/>
            <person name="Baker S.E."/>
        </authorList>
    </citation>
    <scope>NUCLEOTIDE SEQUENCE [LARGE SCALE GENOMIC DNA]</scope>
    <source>
        <strain evidence="2 3">CBS 117.55</strain>
    </source>
</reference>